<organism evidence="3 4">
    <name type="scientific">Bacillus benzoevorans</name>
    <dbReference type="NCBI Taxonomy" id="1456"/>
    <lineage>
        <taxon>Bacteria</taxon>
        <taxon>Bacillati</taxon>
        <taxon>Bacillota</taxon>
        <taxon>Bacilli</taxon>
        <taxon>Bacillales</taxon>
        <taxon>Bacillaceae</taxon>
        <taxon>Bacillus</taxon>
    </lineage>
</organism>
<gene>
    <name evidence="3" type="ORF">HNR53_003362</name>
</gene>
<accession>A0A7X0LWH6</accession>
<keyword evidence="4" id="KW-1185">Reference proteome</keyword>
<comment type="caution">
    <text evidence="3">The sequence shown here is derived from an EMBL/GenBank/DDBJ whole genome shotgun (WGS) entry which is preliminary data.</text>
</comment>
<proteinExistence type="predicted"/>
<dbReference type="InterPro" id="IPR055247">
    <property type="entry name" value="InsJ-like_HTH"/>
</dbReference>
<evidence type="ECO:0000259" key="2">
    <source>
        <dbReference type="Pfam" id="PF13518"/>
    </source>
</evidence>
<dbReference type="AlphaFoldDB" id="A0A7X0LWH6"/>
<dbReference type="InterPro" id="IPR051839">
    <property type="entry name" value="RD_transcriptional_regulator"/>
</dbReference>
<dbReference type="InterPro" id="IPR009057">
    <property type="entry name" value="Homeodomain-like_sf"/>
</dbReference>
<dbReference type="PANTHER" id="PTHR33215:SF13">
    <property type="entry name" value="PROTEIN DISTAL ANTENNA"/>
    <property type="match status" value="1"/>
</dbReference>
<feature type="coiled-coil region" evidence="1">
    <location>
        <begin position="70"/>
        <end position="97"/>
    </location>
</feature>
<protein>
    <submittedName>
        <fullName evidence="3">Transposase-like protein</fullName>
    </submittedName>
</protein>
<dbReference type="InterPro" id="IPR036388">
    <property type="entry name" value="WH-like_DNA-bd_sf"/>
</dbReference>
<feature type="domain" description="Insertion element IS150 protein InsJ-like helix-turn-helix" evidence="2">
    <location>
        <begin position="15"/>
        <end position="62"/>
    </location>
</feature>
<dbReference type="PANTHER" id="PTHR33215">
    <property type="entry name" value="PROTEIN DISTAL ANTENNA"/>
    <property type="match status" value="1"/>
</dbReference>
<dbReference type="EMBL" id="JACHGK010000013">
    <property type="protein sequence ID" value="MBB6446698.1"/>
    <property type="molecule type" value="Genomic_DNA"/>
</dbReference>
<evidence type="ECO:0000313" key="4">
    <source>
        <dbReference type="Proteomes" id="UP000531594"/>
    </source>
</evidence>
<dbReference type="Gene3D" id="1.10.10.10">
    <property type="entry name" value="Winged helix-like DNA-binding domain superfamily/Winged helix DNA-binding domain"/>
    <property type="match status" value="1"/>
</dbReference>
<evidence type="ECO:0000256" key="1">
    <source>
        <dbReference type="SAM" id="Coils"/>
    </source>
</evidence>
<name>A0A7X0LWH6_9BACI</name>
<dbReference type="Pfam" id="PF13518">
    <property type="entry name" value="HTH_28"/>
    <property type="match status" value="1"/>
</dbReference>
<sequence length="105" mass="12331">MRKNSSFTHNSVEVKLKAVLEILEDKKPVKEVADQLNLHRDTVYRWINAYKEYGESGLENSRSLTATSKTNDDSKKVKELEKKLKEKEMEIEILKKFQAFLKENE</sequence>
<dbReference type="Proteomes" id="UP000531594">
    <property type="component" value="Unassembled WGS sequence"/>
</dbReference>
<evidence type="ECO:0000313" key="3">
    <source>
        <dbReference type="EMBL" id="MBB6446698.1"/>
    </source>
</evidence>
<dbReference type="RefSeq" id="WP_184527951.1">
    <property type="nucleotide sequence ID" value="NZ_JACHGK010000013.1"/>
</dbReference>
<keyword evidence="1" id="KW-0175">Coiled coil</keyword>
<dbReference type="SUPFAM" id="SSF46689">
    <property type="entry name" value="Homeodomain-like"/>
    <property type="match status" value="1"/>
</dbReference>
<reference evidence="3 4" key="1">
    <citation type="submission" date="2020-08" db="EMBL/GenBank/DDBJ databases">
        <title>Genomic Encyclopedia of Type Strains, Phase IV (KMG-IV): sequencing the most valuable type-strain genomes for metagenomic binning, comparative biology and taxonomic classification.</title>
        <authorList>
            <person name="Goeker M."/>
        </authorList>
    </citation>
    <scope>NUCLEOTIDE SEQUENCE [LARGE SCALE GENOMIC DNA]</scope>
    <source>
        <strain evidence="3 4">DSM 5391</strain>
    </source>
</reference>